<dbReference type="Proteomes" id="UP001479436">
    <property type="component" value="Unassembled WGS sequence"/>
</dbReference>
<evidence type="ECO:0000256" key="7">
    <source>
        <dbReference type="RuleBase" id="RU000382"/>
    </source>
</evidence>
<feature type="compositionally biased region" description="Polar residues" evidence="9">
    <location>
        <begin position="504"/>
        <end position="519"/>
    </location>
</feature>
<gene>
    <name evidence="10" type="primary">GAD1_3</name>
    <name evidence="10" type="ORF">K7432_013772</name>
</gene>
<dbReference type="Gene3D" id="3.40.640.10">
    <property type="entry name" value="Type I PLP-dependent aspartate aminotransferase-like (Major domain)"/>
    <property type="match status" value="1"/>
</dbReference>
<dbReference type="Pfam" id="PF00282">
    <property type="entry name" value="Pyridoxal_deC"/>
    <property type="match status" value="1"/>
</dbReference>
<evidence type="ECO:0000256" key="6">
    <source>
        <dbReference type="ARBA" id="ARBA00048868"/>
    </source>
</evidence>
<proteinExistence type="inferred from homology"/>
<evidence type="ECO:0000256" key="2">
    <source>
        <dbReference type="ARBA" id="ARBA00009533"/>
    </source>
</evidence>
<evidence type="ECO:0000256" key="8">
    <source>
        <dbReference type="RuleBase" id="RU361171"/>
    </source>
</evidence>
<evidence type="ECO:0000256" key="9">
    <source>
        <dbReference type="SAM" id="MobiDB-lite"/>
    </source>
</evidence>
<dbReference type="InterPro" id="IPR015424">
    <property type="entry name" value="PyrdxlP-dep_Trfase"/>
</dbReference>
<evidence type="ECO:0000256" key="5">
    <source>
        <dbReference type="ARBA" id="ARBA00023239"/>
    </source>
</evidence>
<dbReference type="PANTHER" id="PTHR43321:SF3">
    <property type="entry name" value="GLUTAMATE DECARBOXYLASE"/>
    <property type="match status" value="1"/>
</dbReference>
<dbReference type="InterPro" id="IPR015421">
    <property type="entry name" value="PyrdxlP-dep_Trfase_major"/>
</dbReference>
<dbReference type="Gene3D" id="4.10.280.50">
    <property type="match status" value="1"/>
</dbReference>
<dbReference type="GO" id="GO:0004351">
    <property type="term" value="F:glutamate decarboxylase activity"/>
    <property type="evidence" value="ECO:0007669"/>
    <property type="project" value="UniProtKB-EC"/>
</dbReference>
<protein>
    <recommendedName>
        <fullName evidence="3 8">Glutamate decarboxylase</fullName>
        <ecNumber evidence="3 8">4.1.1.15</ecNumber>
    </recommendedName>
</protein>
<dbReference type="EC" id="4.1.1.15" evidence="3 8"/>
<comment type="catalytic activity">
    <reaction evidence="6 8">
        <text>L-glutamate + H(+) = 4-aminobutanoate + CO2</text>
        <dbReference type="Rhea" id="RHEA:17785"/>
        <dbReference type="ChEBI" id="CHEBI:15378"/>
        <dbReference type="ChEBI" id="CHEBI:16526"/>
        <dbReference type="ChEBI" id="CHEBI:29985"/>
        <dbReference type="ChEBI" id="CHEBI:59888"/>
        <dbReference type="EC" id="4.1.1.15"/>
    </reaction>
</comment>
<evidence type="ECO:0000313" key="11">
    <source>
        <dbReference type="Proteomes" id="UP001479436"/>
    </source>
</evidence>
<dbReference type="NCBIfam" id="TIGR01788">
    <property type="entry name" value="Glu-decarb-GAD"/>
    <property type="match status" value="1"/>
</dbReference>
<name>A0ABR2WIN8_9FUNG</name>
<dbReference type="InterPro" id="IPR002129">
    <property type="entry name" value="PyrdxlP-dep_de-COase"/>
</dbReference>
<dbReference type="Gene3D" id="3.90.1150.160">
    <property type="match status" value="1"/>
</dbReference>
<dbReference type="InterPro" id="IPR010107">
    <property type="entry name" value="Glutamate_decarboxylase"/>
</dbReference>
<comment type="caution">
    <text evidence="10">The sequence shown here is derived from an EMBL/GenBank/DDBJ whole genome shotgun (WGS) entry which is preliminary data.</text>
</comment>
<organism evidence="10 11">
    <name type="scientific">Basidiobolus ranarum</name>
    <dbReference type="NCBI Taxonomy" id="34480"/>
    <lineage>
        <taxon>Eukaryota</taxon>
        <taxon>Fungi</taxon>
        <taxon>Fungi incertae sedis</taxon>
        <taxon>Zoopagomycota</taxon>
        <taxon>Entomophthoromycotina</taxon>
        <taxon>Basidiobolomycetes</taxon>
        <taxon>Basidiobolales</taxon>
        <taxon>Basidiobolaceae</taxon>
        <taxon>Basidiobolus</taxon>
    </lineage>
</organism>
<evidence type="ECO:0000256" key="4">
    <source>
        <dbReference type="ARBA" id="ARBA00022898"/>
    </source>
</evidence>
<evidence type="ECO:0000313" key="10">
    <source>
        <dbReference type="EMBL" id="KAK9761378.1"/>
    </source>
</evidence>
<keyword evidence="8" id="KW-0210">Decarboxylase</keyword>
<comment type="similarity">
    <text evidence="2 7">Belongs to the group II decarboxylase family.</text>
</comment>
<keyword evidence="4 7" id="KW-0663">Pyridoxal phosphate</keyword>
<reference evidence="10 11" key="1">
    <citation type="submission" date="2023-04" db="EMBL/GenBank/DDBJ databases">
        <title>Genome of Basidiobolus ranarum AG-B5.</title>
        <authorList>
            <person name="Stajich J.E."/>
            <person name="Carter-House D."/>
            <person name="Gryganskyi A."/>
        </authorList>
    </citation>
    <scope>NUCLEOTIDE SEQUENCE [LARGE SCALE GENOMIC DNA]</scope>
    <source>
        <strain evidence="10 11">AG-B5</strain>
    </source>
</reference>
<dbReference type="PANTHER" id="PTHR43321">
    <property type="entry name" value="GLUTAMATE DECARBOXYLASE"/>
    <property type="match status" value="1"/>
</dbReference>
<keyword evidence="11" id="KW-1185">Reference proteome</keyword>
<dbReference type="SUPFAM" id="SSF53383">
    <property type="entry name" value="PLP-dependent transferases"/>
    <property type="match status" value="1"/>
</dbReference>
<feature type="region of interest" description="Disordered" evidence="9">
    <location>
        <begin position="495"/>
        <end position="519"/>
    </location>
</feature>
<comment type="cofactor">
    <cofactor evidence="1 7">
        <name>pyridoxal 5'-phosphate</name>
        <dbReference type="ChEBI" id="CHEBI:597326"/>
    </cofactor>
</comment>
<accession>A0ABR2WIN8</accession>
<sequence length="519" mass="58872">MSLAKHIDPEKLVEEARKGVVVREEPHMHSFAYGTRYASEGIPKFKMPEKSTSASVVYRICRDDMELDGRPLMNCATFLTTWMDPEADKLIMDALSKNFVNQEELTGTQMIHERCISILSHLWNIPKDHQAIGTATVGSSEGVMLGGLAMKWKWKERREKDGKDTSKPNIVFGANAQIALEKFARYFDVEPRIVNISEQSNYVSDPEEVVKLCDENTIGVYAILGSTFTGHFEPIERLAGLLDEYEKKTGNYIPIHVDGASGAFIAPFAFPNLKWSFDIPKVVSINASGHKFGLSYPGVGWVLWRGEEYLPKDLIFEMDYLGGTEKTFTLNFSRPACFVISQYYNFLRLGIEGYTEIMETCLQNARLLSVSLEKSGYFDVVSNIHIKKEEGKEVKRSEDFHEGLPLVAFKLSDSFKKTNPHVRQKAVSGLLQMRYWMLPSYKLPPKCDDEEIIRVVVRESLTEEMVDRLVNDIIHTMEVLESSSRVESEAYAEGIGAKPDDSNQKMQFNNEQSTFARPC</sequence>
<dbReference type="EMBL" id="JASJQH010001418">
    <property type="protein sequence ID" value="KAK9761378.1"/>
    <property type="molecule type" value="Genomic_DNA"/>
</dbReference>
<evidence type="ECO:0000256" key="3">
    <source>
        <dbReference type="ARBA" id="ARBA00012421"/>
    </source>
</evidence>
<keyword evidence="5 7" id="KW-0456">Lyase</keyword>
<evidence type="ECO:0000256" key="1">
    <source>
        <dbReference type="ARBA" id="ARBA00001933"/>
    </source>
</evidence>